<dbReference type="EMBL" id="AGXG01000051">
    <property type="protein sequence ID" value="EIY32129.1"/>
    <property type="molecule type" value="Genomic_DNA"/>
</dbReference>
<name>I9FFM5_9BACE</name>
<accession>I9FFM5</accession>
<proteinExistence type="predicted"/>
<dbReference type="AlphaFoldDB" id="I9FFM5"/>
<sequence length="50" mass="5994">MIPYLIQKQGIKDKYIGHAASIYRTCRIYISDAQYLYIQRHRYIDAKRTG</sequence>
<gene>
    <name evidence="1" type="ORF">HMPREF1062_02312</name>
</gene>
<reference evidence="1 2" key="1">
    <citation type="submission" date="2012-02" db="EMBL/GenBank/DDBJ databases">
        <title>The Genome Sequence of Bacteroides cellulosilyticus CL02T12C19.</title>
        <authorList>
            <consortium name="The Broad Institute Genome Sequencing Platform"/>
            <person name="Earl A."/>
            <person name="Ward D."/>
            <person name="Feldgarden M."/>
            <person name="Gevers D."/>
            <person name="Zitomersky N.L."/>
            <person name="Coyne M.J."/>
            <person name="Comstock L.E."/>
            <person name="Young S.K."/>
            <person name="Zeng Q."/>
            <person name="Gargeya S."/>
            <person name="Fitzgerald M."/>
            <person name="Haas B."/>
            <person name="Abouelleil A."/>
            <person name="Alvarado L."/>
            <person name="Arachchi H.M."/>
            <person name="Berlin A."/>
            <person name="Chapman S.B."/>
            <person name="Gearin G."/>
            <person name="Goldberg J."/>
            <person name="Griggs A."/>
            <person name="Gujja S."/>
            <person name="Hansen M."/>
            <person name="Heiman D."/>
            <person name="Howarth C."/>
            <person name="Larimer J."/>
            <person name="Lui A."/>
            <person name="MacDonald P.J.P."/>
            <person name="McCowen C."/>
            <person name="Montmayeur A."/>
            <person name="Murphy C."/>
            <person name="Neiman D."/>
            <person name="Pearson M."/>
            <person name="Priest M."/>
            <person name="Roberts A."/>
            <person name="Saif S."/>
            <person name="Shea T."/>
            <person name="Sisk P."/>
            <person name="Stolte C."/>
            <person name="Sykes S."/>
            <person name="Wortman J."/>
            <person name="Nusbaum C."/>
            <person name="Birren B."/>
        </authorList>
    </citation>
    <scope>NUCLEOTIDE SEQUENCE [LARGE SCALE GENOMIC DNA]</scope>
    <source>
        <strain evidence="1 2">CL02T12C19</strain>
    </source>
</reference>
<protein>
    <submittedName>
        <fullName evidence="1">Uncharacterized protein</fullName>
    </submittedName>
</protein>
<comment type="caution">
    <text evidence="1">The sequence shown here is derived from an EMBL/GenBank/DDBJ whole genome shotgun (WGS) entry which is preliminary data.</text>
</comment>
<evidence type="ECO:0000313" key="2">
    <source>
        <dbReference type="Proteomes" id="UP000003741"/>
    </source>
</evidence>
<dbReference type="HOGENOM" id="CLU_3114413_0_0_10"/>
<organism evidence="1 2">
    <name type="scientific">Bacteroides cellulosilyticus CL02T12C19</name>
    <dbReference type="NCBI Taxonomy" id="997874"/>
    <lineage>
        <taxon>Bacteria</taxon>
        <taxon>Pseudomonadati</taxon>
        <taxon>Bacteroidota</taxon>
        <taxon>Bacteroidia</taxon>
        <taxon>Bacteroidales</taxon>
        <taxon>Bacteroidaceae</taxon>
        <taxon>Bacteroides</taxon>
    </lineage>
</organism>
<dbReference type="Proteomes" id="UP000003741">
    <property type="component" value="Unassembled WGS sequence"/>
</dbReference>
<evidence type="ECO:0000313" key="1">
    <source>
        <dbReference type="EMBL" id="EIY32129.1"/>
    </source>
</evidence>
<keyword evidence="2" id="KW-1185">Reference proteome</keyword>